<dbReference type="Pfam" id="PF10358">
    <property type="entry name" value="NT-C2"/>
    <property type="match status" value="1"/>
</dbReference>
<reference evidence="2 3" key="1">
    <citation type="submission" date="2019-09" db="EMBL/GenBank/DDBJ databases">
        <title>A chromosome-level genome assembly of the Chinese tupelo Nyssa sinensis.</title>
        <authorList>
            <person name="Yang X."/>
            <person name="Kang M."/>
            <person name="Yang Y."/>
            <person name="Xiong H."/>
            <person name="Wang M."/>
            <person name="Zhang Z."/>
            <person name="Wang Z."/>
            <person name="Wu H."/>
            <person name="Ma T."/>
            <person name="Liu J."/>
            <person name="Xi Z."/>
        </authorList>
    </citation>
    <scope>NUCLEOTIDE SEQUENCE [LARGE SCALE GENOMIC DNA]</scope>
    <source>
        <strain evidence="2">J267</strain>
        <tissue evidence="2">Leaf</tissue>
    </source>
</reference>
<accession>A0A5J4ZZ32</accession>
<organism evidence="2 3">
    <name type="scientific">Nyssa sinensis</name>
    <dbReference type="NCBI Taxonomy" id="561372"/>
    <lineage>
        <taxon>Eukaryota</taxon>
        <taxon>Viridiplantae</taxon>
        <taxon>Streptophyta</taxon>
        <taxon>Embryophyta</taxon>
        <taxon>Tracheophyta</taxon>
        <taxon>Spermatophyta</taxon>
        <taxon>Magnoliopsida</taxon>
        <taxon>eudicotyledons</taxon>
        <taxon>Gunneridae</taxon>
        <taxon>Pentapetalae</taxon>
        <taxon>asterids</taxon>
        <taxon>Cornales</taxon>
        <taxon>Nyssaceae</taxon>
        <taxon>Nyssa</taxon>
    </lineage>
</organism>
<dbReference type="OrthoDB" id="2019483at2759"/>
<dbReference type="PROSITE" id="PS51840">
    <property type="entry name" value="C2_NT"/>
    <property type="match status" value="1"/>
</dbReference>
<dbReference type="EMBL" id="CM018047">
    <property type="protein sequence ID" value="KAA8523329.1"/>
    <property type="molecule type" value="Genomic_DNA"/>
</dbReference>
<keyword evidence="3" id="KW-1185">Reference proteome</keyword>
<proteinExistence type="predicted"/>
<dbReference type="InterPro" id="IPR039614">
    <property type="entry name" value="PMI1-like"/>
</dbReference>
<gene>
    <name evidence="2" type="ORF">F0562_009752</name>
</gene>
<dbReference type="PANTHER" id="PTHR33414">
    <property type="entry name" value="PROTEIN PLASTID MOVEMENT IMPAIRED 1-RELATED 1"/>
    <property type="match status" value="1"/>
</dbReference>
<sequence length="563" mass="63615">MLSKVESGKNSGGESSDGLLLTDIEEISKALYLHKTPPKALISLSNHRSKSVGKTRFSESKSDSFNENFLHKDKRSSIWNWKPLKALTDIRNRRFRCSFFLHVHAIEGLPSNFNGISLCVNWKRKDEMLRTHPARVTHGIAEFEETLMRRCSVYGSRNGLHHSAKYEPKLFLLYASVIGAPGLDIGKHWIDLTRLLPLSLEELEEEKSLGKWTTSFKLTGKAEGAMLNVSFGFSVMGDNSFEYSSYMNVPNLKKESTQSKMDHFADLGQSSGNGPSSSNLGSHIPSRSVDIKILSEGFPNRGSELSQSITFLYQKLDKVKLGSSHEFDFFYEHVEPTELKPGYLPEYPCENECNDTEFTIIEQGVVEQLLMRRQNVIHKMTVFGDFKDELVVDNNRYEGNDDISAFTELENSMKTKSCYKAGRLVKSLSLDDVTESVTNDFLKSVGIEQSPSDFSDGEPESPRELLLRQFEEDVLASGSFIFYFDGKEEQVEFGVTGPTARWGDHSDNFDLALVIQAAEKDHKKVSQPLRIKRNAKILENLETEALMHEWGLNESAFQTSPLH</sequence>
<name>A0A5J4ZZ32_9ASTE</name>
<feature type="domain" description="C2 NT-type" evidence="1">
    <location>
        <begin position="87"/>
        <end position="235"/>
    </location>
</feature>
<dbReference type="InterPro" id="IPR019448">
    <property type="entry name" value="NT-C2"/>
</dbReference>
<dbReference type="PANTHER" id="PTHR33414:SF10">
    <property type="entry name" value="PROTEIN PLASTID MOVEMENT IMPAIRED 1-RELATED 2"/>
    <property type="match status" value="1"/>
</dbReference>
<evidence type="ECO:0000313" key="2">
    <source>
        <dbReference type="EMBL" id="KAA8523329.1"/>
    </source>
</evidence>
<evidence type="ECO:0000313" key="3">
    <source>
        <dbReference type="Proteomes" id="UP000325577"/>
    </source>
</evidence>
<dbReference type="Proteomes" id="UP000325577">
    <property type="component" value="Linkage Group LG4"/>
</dbReference>
<evidence type="ECO:0000259" key="1">
    <source>
        <dbReference type="PROSITE" id="PS51840"/>
    </source>
</evidence>
<dbReference type="AlphaFoldDB" id="A0A5J4ZZ32"/>
<protein>
    <recommendedName>
        <fullName evidence="1">C2 NT-type domain-containing protein</fullName>
    </recommendedName>
</protein>